<reference evidence="2 3" key="1">
    <citation type="journal article" date="2024" name="BMC Genomics">
        <title>De novo assembly and annotation of Popillia japonica's genome with initial clues to its potential as an invasive pest.</title>
        <authorList>
            <person name="Cucini C."/>
            <person name="Boschi S."/>
            <person name="Funari R."/>
            <person name="Cardaioli E."/>
            <person name="Iannotti N."/>
            <person name="Marturano G."/>
            <person name="Paoli F."/>
            <person name="Bruttini M."/>
            <person name="Carapelli A."/>
            <person name="Frati F."/>
            <person name="Nardi F."/>
        </authorList>
    </citation>
    <scope>NUCLEOTIDE SEQUENCE [LARGE SCALE GENOMIC DNA]</scope>
    <source>
        <strain evidence="2">DMR45628</strain>
    </source>
</reference>
<organism evidence="2 3">
    <name type="scientific">Popillia japonica</name>
    <name type="common">Japanese beetle</name>
    <dbReference type="NCBI Taxonomy" id="7064"/>
    <lineage>
        <taxon>Eukaryota</taxon>
        <taxon>Metazoa</taxon>
        <taxon>Ecdysozoa</taxon>
        <taxon>Arthropoda</taxon>
        <taxon>Hexapoda</taxon>
        <taxon>Insecta</taxon>
        <taxon>Pterygota</taxon>
        <taxon>Neoptera</taxon>
        <taxon>Endopterygota</taxon>
        <taxon>Coleoptera</taxon>
        <taxon>Polyphaga</taxon>
        <taxon>Scarabaeiformia</taxon>
        <taxon>Scarabaeidae</taxon>
        <taxon>Rutelinae</taxon>
        <taxon>Popillia</taxon>
    </lineage>
</organism>
<sequence length="100" mass="11630">MNSKFKFTNKAFNRAFTRQNIINSFKKPGIWPVDRLAFSDEDFVASTVTDQPQKQAQNPTANTEQSETLARQFPIKKSPHIRFPRKKTVRPMVQKTGRYV</sequence>
<evidence type="ECO:0000256" key="1">
    <source>
        <dbReference type="SAM" id="MobiDB-lite"/>
    </source>
</evidence>
<dbReference type="AlphaFoldDB" id="A0AAW1LRL7"/>
<gene>
    <name evidence="2" type="ORF">QE152_g10452</name>
</gene>
<comment type="caution">
    <text evidence="2">The sequence shown here is derived from an EMBL/GenBank/DDBJ whole genome shotgun (WGS) entry which is preliminary data.</text>
</comment>
<keyword evidence="3" id="KW-1185">Reference proteome</keyword>
<dbReference type="EMBL" id="JASPKY010000095">
    <property type="protein sequence ID" value="KAK9737803.1"/>
    <property type="molecule type" value="Genomic_DNA"/>
</dbReference>
<evidence type="ECO:0000313" key="2">
    <source>
        <dbReference type="EMBL" id="KAK9737803.1"/>
    </source>
</evidence>
<protein>
    <submittedName>
        <fullName evidence="2">Uncharacterized protein</fullName>
    </submittedName>
</protein>
<feature type="region of interest" description="Disordered" evidence="1">
    <location>
        <begin position="48"/>
        <end position="69"/>
    </location>
</feature>
<evidence type="ECO:0000313" key="3">
    <source>
        <dbReference type="Proteomes" id="UP001458880"/>
    </source>
</evidence>
<name>A0AAW1LRL7_POPJA</name>
<dbReference type="Proteomes" id="UP001458880">
    <property type="component" value="Unassembled WGS sequence"/>
</dbReference>
<proteinExistence type="predicted"/>
<accession>A0AAW1LRL7</accession>